<evidence type="ECO:0000313" key="2">
    <source>
        <dbReference type="EMBL" id="KAF4653954.1"/>
    </source>
</evidence>
<feature type="compositionally biased region" description="Basic and acidic residues" evidence="1">
    <location>
        <begin position="37"/>
        <end position="65"/>
    </location>
</feature>
<keyword evidence="3" id="KW-1185">Reference proteome</keyword>
<sequence>MFFVHRVANAVTMMYNEADELTVCHFIRPKERAKIRQGLEEFDGHDQHEGALETSETEQHTREEVSVVGEGRLIRTSSSGRDHRHDQPDDEGDQAASRQSIGDSPSRPA</sequence>
<comment type="caution">
    <text evidence="2">The sequence shown here is derived from an EMBL/GenBank/DDBJ whole genome shotgun (WGS) entry which is preliminary data.</text>
</comment>
<dbReference type="EMBL" id="JAAPAO010000773">
    <property type="protein sequence ID" value="KAF4653954.1"/>
    <property type="molecule type" value="Genomic_DNA"/>
</dbReference>
<dbReference type="OrthoDB" id="448781at2759"/>
<organism evidence="2 3">
    <name type="scientific">Perkinsus chesapeaki</name>
    <name type="common">Clam parasite</name>
    <name type="synonym">Perkinsus andrewsi</name>
    <dbReference type="NCBI Taxonomy" id="330153"/>
    <lineage>
        <taxon>Eukaryota</taxon>
        <taxon>Sar</taxon>
        <taxon>Alveolata</taxon>
        <taxon>Perkinsozoa</taxon>
        <taxon>Perkinsea</taxon>
        <taxon>Perkinsida</taxon>
        <taxon>Perkinsidae</taxon>
        <taxon>Perkinsus</taxon>
    </lineage>
</organism>
<evidence type="ECO:0000256" key="1">
    <source>
        <dbReference type="SAM" id="MobiDB-lite"/>
    </source>
</evidence>
<reference evidence="2 3" key="1">
    <citation type="submission" date="2020-04" db="EMBL/GenBank/DDBJ databases">
        <title>Perkinsus chesapeaki whole genome sequence.</title>
        <authorList>
            <person name="Bogema D.R."/>
        </authorList>
    </citation>
    <scope>NUCLEOTIDE SEQUENCE [LARGE SCALE GENOMIC DNA]</scope>
    <source>
        <strain evidence="2">ATCC PRA-425</strain>
    </source>
</reference>
<dbReference type="AlphaFoldDB" id="A0A7J6L3Y6"/>
<feature type="region of interest" description="Disordered" evidence="1">
    <location>
        <begin position="37"/>
        <end position="109"/>
    </location>
</feature>
<dbReference type="Proteomes" id="UP000591131">
    <property type="component" value="Unassembled WGS sequence"/>
</dbReference>
<gene>
    <name evidence="2" type="ORF">FOL47_010217</name>
</gene>
<accession>A0A7J6L3Y6</accession>
<name>A0A7J6L3Y6_PERCH</name>
<protein>
    <submittedName>
        <fullName evidence="2">Uncharacterized protein</fullName>
    </submittedName>
</protein>
<proteinExistence type="predicted"/>
<evidence type="ECO:0000313" key="3">
    <source>
        <dbReference type="Proteomes" id="UP000591131"/>
    </source>
</evidence>